<protein>
    <submittedName>
        <fullName evidence="3">Acetyl-CoA carboxylase biotin carboxyl carrier protein subunit</fullName>
    </submittedName>
</protein>
<dbReference type="PANTHER" id="PTHR45266:SF3">
    <property type="entry name" value="OXALOACETATE DECARBOXYLASE ALPHA CHAIN"/>
    <property type="match status" value="1"/>
</dbReference>
<dbReference type="AlphaFoldDB" id="A0A7V0Z3M4"/>
<dbReference type="PROSITE" id="PS50968">
    <property type="entry name" value="BIOTINYL_LIPOYL"/>
    <property type="match status" value="1"/>
</dbReference>
<evidence type="ECO:0000256" key="1">
    <source>
        <dbReference type="ARBA" id="ARBA00023267"/>
    </source>
</evidence>
<dbReference type="PANTHER" id="PTHR45266">
    <property type="entry name" value="OXALOACETATE DECARBOXYLASE ALPHA CHAIN"/>
    <property type="match status" value="1"/>
</dbReference>
<dbReference type="SUPFAM" id="SSF51230">
    <property type="entry name" value="Single hybrid motif"/>
    <property type="match status" value="1"/>
</dbReference>
<accession>A0A7V0Z3M4</accession>
<dbReference type="FunFam" id="2.40.50.100:FF:000003">
    <property type="entry name" value="Acetyl-CoA carboxylase biotin carboxyl carrier protein"/>
    <property type="match status" value="1"/>
</dbReference>
<dbReference type="Pfam" id="PF00364">
    <property type="entry name" value="Biotin_lipoyl"/>
    <property type="match status" value="1"/>
</dbReference>
<evidence type="ECO:0000259" key="2">
    <source>
        <dbReference type="PROSITE" id="PS50968"/>
    </source>
</evidence>
<dbReference type="Gene3D" id="2.40.50.100">
    <property type="match status" value="1"/>
</dbReference>
<dbReference type="InterPro" id="IPR001882">
    <property type="entry name" value="Biotin_BS"/>
</dbReference>
<evidence type="ECO:0000313" key="3">
    <source>
        <dbReference type="EMBL" id="HDY58018.1"/>
    </source>
</evidence>
<dbReference type="CDD" id="cd06850">
    <property type="entry name" value="biotinyl_domain"/>
    <property type="match status" value="1"/>
</dbReference>
<comment type="caution">
    <text evidence="3">The sequence shown here is derived from an EMBL/GenBank/DDBJ whole genome shotgun (WGS) entry which is preliminary data.</text>
</comment>
<dbReference type="InterPro" id="IPR011053">
    <property type="entry name" value="Single_hybrid_motif"/>
</dbReference>
<sequence length="164" mass="18696">MKYRFNYKDKPYEIEITEKDKSFFITINGERTYQINDYISHSNHISFVFNNELKNVYIAMDNGKVYIAIDGEYYLLEPVKVEKKKEAVAVAHKSNFIVSPMPGLLVKIPVKIGDSVKSGTTLAIVEAMKMQNELRAPIDGIVKKINFKEGEQVDAFVPIVELEG</sequence>
<dbReference type="EMBL" id="DSKY01000002">
    <property type="protein sequence ID" value="HDY58018.1"/>
    <property type="molecule type" value="Genomic_DNA"/>
</dbReference>
<name>A0A7V0Z3M4_UNCW3</name>
<dbReference type="InterPro" id="IPR000089">
    <property type="entry name" value="Biotin_lipoyl"/>
</dbReference>
<dbReference type="InterPro" id="IPR050709">
    <property type="entry name" value="Biotin_Carboxyl_Carrier/Decarb"/>
</dbReference>
<gene>
    <name evidence="3" type="ORF">ENP86_00460</name>
</gene>
<feature type="domain" description="Lipoyl-binding" evidence="2">
    <location>
        <begin position="88"/>
        <end position="163"/>
    </location>
</feature>
<reference evidence="3" key="1">
    <citation type="journal article" date="2020" name="mSystems">
        <title>Genome- and Community-Level Interaction Insights into Carbon Utilization and Element Cycling Functions of Hydrothermarchaeota in Hydrothermal Sediment.</title>
        <authorList>
            <person name="Zhou Z."/>
            <person name="Liu Y."/>
            <person name="Xu W."/>
            <person name="Pan J."/>
            <person name="Luo Z.H."/>
            <person name="Li M."/>
        </authorList>
    </citation>
    <scope>NUCLEOTIDE SEQUENCE [LARGE SCALE GENOMIC DNA]</scope>
    <source>
        <strain evidence="3">SpSt-258</strain>
    </source>
</reference>
<organism evidence="3">
    <name type="scientific">candidate division WOR-3 bacterium</name>
    <dbReference type="NCBI Taxonomy" id="2052148"/>
    <lineage>
        <taxon>Bacteria</taxon>
        <taxon>Bacteria division WOR-3</taxon>
    </lineage>
</organism>
<proteinExistence type="predicted"/>
<dbReference type="PROSITE" id="PS00188">
    <property type="entry name" value="BIOTIN"/>
    <property type="match status" value="1"/>
</dbReference>
<keyword evidence="1" id="KW-0092">Biotin</keyword>